<comment type="caution">
    <text evidence="1">The sequence shown here is derived from an EMBL/GenBank/DDBJ whole genome shotgun (WGS) entry which is preliminary data.</text>
</comment>
<dbReference type="OrthoDB" id="5147815at2"/>
<name>A0A413RIW7_9CELL</name>
<dbReference type="AlphaFoldDB" id="A0A413RIW7"/>
<accession>A0A413RIW7</accession>
<feature type="non-terminal residue" evidence="1">
    <location>
        <position position="1"/>
    </location>
</feature>
<keyword evidence="2" id="KW-1185">Reference proteome</keyword>
<reference evidence="1 2" key="1">
    <citation type="submission" date="2018-08" db="EMBL/GenBank/DDBJ databases">
        <title>Cellulomonas rhizosphaerae sp. nov., a novel actinomycete isolated from soil.</title>
        <authorList>
            <person name="Tian Y."/>
        </authorList>
    </citation>
    <scope>NUCLEOTIDE SEQUENCE [LARGE SCALE GENOMIC DNA]</scope>
    <source>
        <strain evidence="1 2">NEAU-TCZ24</strain>
    </source>
</reference>
<protein>
    <submittedName>
        <fullName evidence="1">Uncharacterized protein</fullName>
    </submittedName>
</protein>
<dbReference type="EMBL" id="QWKP01000214">
    <property type="protein sequence ID" value="RHA38387.1"/>
    <property type="molecule type" value="Genomic_DNA"/>
</dbReference>
<evidence type="ECO:0000313" key="1">
    <source>
        <dbReference type="EMBL" id="RHA38387.1"/>
    </source>
</evidence>
<gene>
    <name evidence="1" type="ORF">D1825_14015</name>
</gene>
<dbReference type="Proteomes" id="UP000283374">
    <property type="component" value="Unassembled WGS sequence"/>
</dbReference>
<organism evidence="1 2">
    <name type="scientific">Cellulomonas rhizosphaerae</name>
    <dbReference type="NCBI Taxonomy" id="2293719"/>
    <lineage>
        <taxon>Bacteria</taxon>
        <taxon>Bacillati</taxon>
        <taxon>Actinomycetota</taxon>
        <taxon>Actinomycetes</taxon>
        <taxon>Micrococcales</taxon>
        <taxon>Cellulomonadaceae</taxon>
        <taxon>Cellulomonas</taxon>
    </lineage>
</organism>
<dbReference type="RefSeq" id="WP_158580740.1">
    <property type="nucleotide sequence ID" value="NZ_QWKP01000214.1"/>
</dbReference>
<sequence>LRRLREAGAARLARHGVALADPAAASRARELVGDRAYVTLTRHSHPLPSVADARHTIGALERLGSNSPETP</sequence>
<proteinExistence type="predicted"/>
<evidence type="ECO:0000313" key="2">
    <source>
        <dbReference type="Proteomes" id="UP000283374"/>
    </source>
</evidence>